<keyword evidence="3" id="KW-1185">Reference proteome</keyword>
<evidence type="ECO:0000256" key="1">
    <source>
        <dbReference type="SAM" id="MobiDB-lite"/>
    </source>
</evidence>
<feature type="compositionally biased region" description="Basic and acidic residues" evidence="1">
    <location>
        <begin position="351"/>
        <end position="361"/>
    </location>
</feature>
<dbReference type="AlphaFoldDB" id="A0A4Z0A3I6"/>
<evidence type="ECO:0000313" key="3">
    <source>
        <dbReference type="Proteomes" id="UP000298061"/>
    </source>
</evidence>
<protein>
    <submittedName>
        <fullName evidence="2">Uncharacterized protein</fullName>
    </submittedName>
</protein>
<feature type="region of interest" description="Disordered" evidence="1">
    <location>
        <begin position="276"/>
        <end position="302"/>
    </location>
</feature>
<feature type="compositionally biased region" description="Basic and acidic residues" evidence="1">
    <location>
        <begin position="236"/>
        <end position="246"/>
    </location>
</feature>
<organism evidence="2 3">
    <name type="scientific">Hericium alpestre</name>
    <dbReference type="NCBI Taxonomy" id="135208"/>
    <lineage>
        <taxon>Eukaryota</taxon>
        <taxon>Fungi</taxon>
        <taxon>Dikarya</taxon>
        <taxon>Basidiomycota</taxon>
        <taxon>Agaricomycotina</taxon>
        <taxon>Agaricomycetes</taxon>
        <taxon>Russulales</taxon>
        <taxon>Hericiaceae</taxon>
        <taxon>Hericium</taxon>
    </lineage>
</organism>
<dbReference type="STRING" id="135208.A0A4Z0A3I6"/>
<dbReference type="EMBL" id="SFCI01000196">
    <property type="protein sequence ID" value="TFY81582.1"/>
    <property type="molecule type" value="Genomic_DNA"/>
</dbReference>
<comment type="caution">
    <text evidence="2">The sequence shown here is derived from an EMBL/GenBank/DDBJ whole genome shotgun (WGS) entry which is preliminary data.</text>
</comment>
<name>A0A4Z0A3I6_9AGAM</name>
<sequence>MPPTPLLPYHINLTLQYISPPSELDEPIPRHLLSTALFQRHHFLNISFHDSANYLCWAHVNRDHAIELLEALPTAIDDETLASFPIHYTSDAEHSYAHVHILPSGDHGLRLVFQWDGEESWRYHDANLMPFPPGSHASLDQALVGSDTDVATSTIATHHNSDGDHSDKGEDADYWNSYGAHDEDVSPRLSRNVASKAGSELGEDAYWAQYASVQGSADSTIPSPVQKVKRRLHPGPEHDHLHHIPTEEPLPIPPISFRPHLPASRDVAPCPHTLSHRLTALSPRHSRPSSRYGSRSESVVSDVASNRVSILQEWETAEAQALEESDSLSTAAQLYTKNVGDEHPSSNGQPEGREGEGKDILSPRPQKTHDVSFLQHGREQHAEVAMDGVNEAIRGVYRLWKASRRTGPVNEMDEFVCIVRDAIEEL</sequence>
<dbReference type="OrthoDB" id="2270193at2759"/>
<gene>
    <name evidence="2" type="ORF">EWM64_g2428</name>
</gene>
<proteinExistence type="predicted"/>
<feature type="region of interest" description="Disordered" evidence="1">
    <location>
        <begin position="236"/>
        <end position="258"/>
    </location>
</feature>
<feature type="region of interest" description="Disordered" evidence="1">
    <location>
        <begin position="338"/>
        <end position="365"/>
    </location>
</feature>
<dbReference type="Proteomes" id="UP000298061">
    <property type="component" value="Unassembled WGS sequence"/>
</dbReference>
<reference evidence="2 3" key="1">
    <citation type="submission" date="2019-02" db="EMBL/GenBank/DDBJ databases">
        <title>Genome sequencing of the rare red list fungi Hericium alpestre (H. flagellum).</title>
        <authorList>
            <person name="Buettner E."/>
            <person name="Kellner H."/>
        </authorList>
    </citation>
    <scope>NUCLEOTIDE SEQUENCE [LARGE SCALE GENOMIC DNA]</scope>
    <source>
        <strain evidence="2 3">DSM 108284</strain>
    </source>
</reference>
<accession>A0A4Z0A3I6</accession>
<feature type="compositionally biased region" description="Polar residues" evidence="1">
    <location>
        <begin position="289"/>
        <end position="302"/>
    </location>
</feature>
<evidence type="ECO:0000313" key="2">
    <source>
        <dbReference type="EMBL" id="TFY81582.1"/>
    </source>
</evidence>